<gene>
    <name evidence="1" type="ORF">B2G88_10565</name>
</gene>
<organism evidence="1 2">
    <name type="scientific">Natronolimnobius baerhuensis</name>
    <dbReference type="NCBI Taxonomy" id="253108"/>
    <lineage>
        <taxon>Archaea</taxon>
        <taxon>Methanobacteriati</taxon>
        <taxon>Methanobacteriota</taxon>
        <taxon>Stenosarchaea group</taxon>
        <taxon>Halobacteria</taxon>
        <taxon>Halobacteriales</taxon>
        <taxon>Natrialbaceae</taxon>
        <taxon>Natronolimnobius</taxon>
    </lineage>
</organism>
<accession>A0A202E985</accession>
<reference evidence="1 2" key="1">
    <citation type="submission" date="2017-02" db="EMBL/GenBank/DDBJ databases">
        <title>Natronthermophilus aegyptiacus gen. nov.,sp. nov., an aerobic, extremely halophilic alkalithermophilic archaeon isolated from the athalassohaline Wadi An Natrun, Egypt.</title>
        <authorList>
            <person name="Zhao B."/>
        </authorList>
    </citation>
    <scope>NUCLEOTIDE SEQUENCE [LARGE SCALE GENOMIC DNA]</scope>
    <source>
        <strain evidence="1 2">CGMCC 1.3597</strain>
    </source>
</reference>
<name>A0A202E985_9EURY</name>
<dbReference type="AlphaFoldDB" id="A0A202E985"/>
<dbReference type="Proteomes" id="UP000196084">
    <property type="component" value="Unassembled WGS sequence"/>
</dbReference>
<evidence type="ECO:0000313" key="1">
    <source>
        <dbReference type="EMBL" id="OVE84812.1"/>
    </source>
</evidence>
<dbReference type="EMBL" id="MWPH01000002">
    <property type="protein sequence ID" value="OVE84812.1"/>
    <property type="molecule type" value="Genomic_DNA"/>
</dbReference>
<evidence type="ECO:0000313" key="2">
    <source>
        <dbReference type="Proteomes" id="UP000196084"/>
    </source>
</evidence>
<protein>
    <submittedName>
        <fullName evidence="1">Uncharacterized protein</fullName>
    </submittedName>
</protein>
<sequence>MSDSFIDDYRVENVKRRGLLLGLTAGAVGLAGCTSSEDEPSPLDAAVEITDALCDETETRTELHRESEGKVVADGVVTNLAAGEGLRSILLTPQEDEPNEGPLLCVIETRERAEDGVDCAGSVSYTAVIEFDPSRYAEVEVLNRDDEYAESIDL</sequence>
<comment type="caution">
    <text evidence="1">The sequence shown here is derived from an EMBL/GenBank/DDBJ whole genome shotgun (WGS) entry which is preliminary data.</text>
</comment>
<keyword evidence="2" id="KW-1185">Reference proteome</keyword>
<proteinExistence type="predicted"/>